<dbReference type="EMBL" id="BGPR01000560">
    <property type="protein sequence ID" value="GBM26451.1"/>
    <property type="molecule type" value="Genomic_DNA"/>
</dbReference>
<organism evidence="3 4">
    <name type="scientific">Araneus ventricosus</name>
    <name type="common">Orbweaver spider</name>
    <name type="synonym">Epeira ventricosa</name>
    <dbReference type="NCBI Taxonomy" id="182803"/>
    <lineage>
        <taxon>Eukaryota</taxon>
        <taxon>Metazoa</taxon>
        <taxon>Ecdysozoa</taxon>
        <taxon>Arthropoda</taxon>
        <taxon>Chelicerata</taxon>
        <taxon>Arachnida</taxon>
        <taxon>Araneae</taxon>
        <taxon>Araneomorphae</taxon>
        <taxon>Entelegynae</taxon>
        <taxon>Araneoidea</taxon>
        <taxon>Araneidae</taxon>
        <taxon>Araneus</taxon>
    </lineage>
</organism>
<proteinExistence type="predicted"/>
<accession>A0A4Y2EC13</accession>
<name>A0A4Y2EC13_ARAVE</name>
<keyword evidence="2" id="KW-0732">Signal</keyword>
<feature type="signal peptide" evidence="2">
    <location>
        <begin position="1"/>
        <end position="17"/>
    </location>
</feature>
<gene>
    <name evidence="3" type="ORF">AVEN_126952_1</name>
</gene>
<evidence type="ECO:0000313" key="3">
    <source>
        <dbReference type="EMBL" id="GBM26451.1"/>
    </source>
</evidence>
<feature type="region of interest" description="Disordered" evidence="1">
    <location>
        <begin position="563"/>
        <end position="589"/>
    </location>
</feature>
<evidence type="ECO:0000256" key="2">
    <source>
        <dbReference type="SAM" id="SignalP"/>
    </source>
</evidence>
<feature type="chain" id="PRO_5021402102" evidence="2">
    <location>
        <begin position="18"/>
        <end position="894"/>
    </location>
</feature>
<dbReference type="AlphaFoldDB" id="A0A4Y2EC13"/>
<protein>
    <submittedName>
        <fullName evidence="3">Uncharacterized protein</fullName>
    </submittedName>
</protein>
<dbReference type="Proteomes" id="UP000499080">
    <property type="component" value="Unassembled WGS sequence"/>
</dbReference>
<evidence type="ECO:0000313" key="4">
    <source>
        <dbReference type="Proteomes" id="UP000499080"/>
    </source>
</evidence>
<sequence length="894" mass="102423">MNLPILLFFGIVCTACAIYKIPDYDACVLKVLLCDDFTKPLTPIDNSTLEMFESIGQLNGVCDELSKFRICLKNAEKFCKENAKLDVGFELLNNRRLAFDLCVRGSAHQHVYMMVEGCVNKYSHSAIEFCTDKAVETVGLDFDLQDYECECRFLGAMQHCHIAVVTDQCGGIAGNMLEKLVVFRGERDFMCIGYEKEKLKNLEAFYATMDSYVQQYRNIVDQNETEDIAERIDGVKNFKTPPQEASSQFHSRISPITDEDLASDNEYTSNRGQSFNLETSCCPENQPLCSCLSDNEILDSEHAFQNTAQHTRRFYEQRTRKVVSDENYACKTKASFLLMGIRPNGEHYQLGYGFADVLWATFYPLKDVSCAWVVNPSAPMSLHKCSILIDNSLVALKGCKRKMECVFPFNATIAVYETVNEREAKRVAELRVHSFLKYSSTLEGRLDYMINFFKNHAHDIRFWCTEQRDANLYKEPNRAHSTSRIGFIPYDVHKYGMVSGQSRISDQKYNFYKPEQSEYPIDTEIHLISSGEGSLENEFEVGDSYASQNYDETLNPLLSDEMFSEKNYDGPSIPRPSTPPKSSSHSYRPYDLYRPRVGETLEAEHHDMSSENLGIKDAEESSFNPNVVSFEDATKNGYTSHLYAEEMCPVLPENISKLINKPGRYSRVNYMNIADPLDIVESKRYKKFSISKTGKDIPLSNVIWKAEDPENIATDNKQNKNEEIYIVTPSTEIETSSVPSWTVSEEADIQNLDDNSRILNEAEDSQDFVEVPQERNSKDLTLEKDFITKSINAESSREGFLELISNYQNEHPFSDKFIDASTNHEVVFEEEQFSPKSEMKFSRRLGQKYATEIEKLLNVYEVLTKVEIRMKGIIKILKEMPMKKNNKSLRKIEL</sequence>
<comment type="caution">
    <text evidence="3">The sequence shown here is derived from an EMBL/GenBank/DDBJ whole genome shotgun (WGS) entry which is preliminary data.</text>
</comment>
<keyword evidence="4" id="KW-1185">Reference proteome</keyword>
<reference evidence="3 4" key="1">
    <citation type="journal article" date="2019" name="Sci. Rep.">
        <title>Orb-weaving spider Araneus ventricosus genome elucidates the spidroin gene catalogue.</title>
        <authorList>
            <person name="Kono N."/>
            <person name="Nakamura H."/>
            <person name="Ohtoshi R."/>
            <person name="Moran D.A.P."/>
            <person name="Shinohara A."/>
            <person name="Yoshida Y."/>
            <person name="Fujiwara M."/>
            <person name="Mori M."/>
            <person name="Tomita M."/>
            <person name="Arakawa K."/>
        </authorList>
    </citation>
    <scope>NUCLEOTIDE SEQUENCE [LARGE SCALE GENOMIC DNA]</scope>
</reference>
<evidence type="ECO:0000256" key="1">
    <source>
        <dbReference type="SAM" id="MobiDB-lite"/>
    </source>
</evidence>
<dbReference type="OrthoDB" id="10414836at2759"/>